<keyword evidence="1" id="KW-0862">Zinc</keyword>
<dbReference type="Pfam" id="PF03101">
    <property type="entry name" value="FAR1"/>
    <property type="match status" value="1"/>
</dbReference>
<dbReference type="InterPro" id="IPR031052">
    <property type="entry name" value="FHY3/FAR1"/>
</dbReference>
<feature type="compositionally biased region" description="Basic residues" evidence="2">
    <location>
        <begin position="395"/>
        <end position="407"/>
    </location>
</feature>
<dbReference type="GO" id="GO:0006355">
    <property type="term" value="P:regulation of DNA-templated transcription"/>
    <property type="evidence" value="ECO:0007669"/>
    <property type="project" value="InterPro"/>
</dbReference>
<dbReference type="InterPro" id="IPR004330">
    <property type="entry name" value="FAR1_DNA_bnd_dom"/>
</dbReference>
<evidence type="ECO:0000256" key="2">
    <source>
        <dbReference type="SAM" id="MobiDB-lite"/>
    </source>
</evidence>
<dbReference type="EMBL" id="CAJVPZ010002909">
    <property type="protein sequence ID" value="CAG8521115.1"/>
    <property type="molecule type" value="Genomic_DNA"/>
</dbReference>
<keyword evidence="1" id="KW-0479">Metal-binding</keyword>
<evidence type="ECO:0000259" key="3">
    <source>
        <dbReference type="PROSITE" id="PS50158"/>
    </source>
</evidence>
<dbReference type="Proteomes" id="UP000789396">
    <property type="component" value="Unassembled WGS sequence"/>
</dbReference>
<evidence type="ECO:0000256" key="1">
    <source>
        <dbReference type="PROSITE-ProRule" id="PRU00047"/>
    </source>
</evidence>
<comment type="caution">
    <text evidence="4">The sequence shown here is derived from an EMBL/GenBank/DDBJ whole genome shotgun (WGS) entry which is preliminary data.</text>
</comment>
<evidence type="ECO:0000313" key="4">
    <source>
        <dbReference type="EMBL" id="CAG8521115.1"/>
    </source>
</evidence>
<dbReference type="GO" id="GO:0003676">
    <property type="term" value="F:nucleic acid binding"/>
    <property type="evidence" value="ECO:0007669"/>
    <property type="project" value="InterPro"/>
</dbReference>
<accession>A0A9N9A7V2</accession>
<gene>
    <name evidence="4" type="ORF">RFULGI_LOCUS3354</name>
</gene>
<protein>
    <submittedName>
        <fullName evidence="4">5047_t:CDS:1</fullName>
    </submittedName>
</protein>
<keyword evidence="1" id="KW-0863">Zinc-finger</keyword>
<dbReference type="PROSITE" id="PS50158">
    <property type="entry name" value="ZF_CCHC"/>
    <property type="match status" value="1"/>
</dbReference>
<dbReference type="PANTHER" id="PTHR31669:SF251">
    <property type="entry name" value="PROTEIN FAR1-RELATED SEQUENCE"/>
    <property type="match status" value="1"/>
</dbReference>
<dbReference type="PANTHER" id="PTHR31669">
    <property type="entry name" value="PROTEIN FAR1-RELATED SEQUENCE 10-RELATED"/>
    <property type="match status" value="1"/>
</dbReference>
<feature type="region of interest" description="Disordered" evidence="2">
    <location>
        <begin position="393"/>
        <end position="434"/>
    </location>
</feature>
<reference evidence="4" key="1">
    <citation type="submission" date="2021-06" db="EMBL/GenBank/DDBJ databases">
        <authorList>
            <person name="Kallberg Y."/>
            <person name="Tangrot J."/>
            <person name="Rosling A."/>
        </authorList>
    </citation>
    <scope>NUCLEOTIDE SEQUENCE</scope>
    <source>
        <strain evidence="4">IN212</strain>
    </source>
</reference>
<keyword evidence="5" id="KW-1185">Reference proteome</keyword>
<dbReference type="InterPro" id="IPR001878">
    <property type="entry name" value="Znf_CCHC"/>
</dbReference>
<proteinExistence type="predicted"/>
<organism evidence="4 5">
    <name type="scientific">Racocetra fulgida</name>
    <dbReference type="NCBI Taxonomy" id="60492"/>
    <lineage>
        <taxon>Eukaryota</taxon>
        <taxon>Fungi</taxon>
        <taxon>Fungi incertae sedis</taxon>
        <taxon>Mucoromycota</taxon>
        <taxon>Glomeromycotina</taxon>
        <taxon>Glomeromycetes</taxon>
        <taxon>Diversisporales</taxon>
        <taxon>Gigasporaceae</taxon>
        <taxon>Racocetra</taxon>
    </lineage>
</organism>
<feature type="domain" description="CCHC-type" evidence="3">
    <location>
        <begin position="431"/>
        <end position="446"/>
    </location>
</feature>
<name>A0A9N9A7V2_9GLOM</name>
<evidence type="ECO:0000313" key="5">
    <source>
        <dbReference type="Proteomes" id="UP000789396"/>
    </source>
</evidence>
<dbReference type="OrthoDB" id="2402705at2759"/>
<dbReference type="GO" id="GO:0008270">
    <property type="term" value="F:zinc ion binding"/>
    <property type="evidence" value="ECO:0007669"/>
    <property type="project" value="UniProtKB-KW"/>
</dbReference>
<dbReference type="AlphaFoldDB" id="A0A9N9A7V2"/>
<sequence length="451" mass="52153">MFSDATASEFSVSSTLVNTCANIRENDKESASIDNTPFVRNILGSEFENYNGDLPLITSPIEIEVGTQFISMPVAVHYVEQYAFQNHFAIYKHKCEIFSDGTCRKRVLKCDRGGRYNERLLRPTLGKQKNKGSKKQGCAWQINITRSYNSPIVTVTLLNTEHNHQIDIETTKFATAYKSFSQEIMEQIKYYVIHGVLYQDFLKDFKNIRHSYCEDVFERRIEGLLEKYRLGERYITMLLDRKHTWVKCFTSRCFTARTQSTQRVESENALIQKDEYLDSDENYSHEMVVNSSNHNDTQIIPEFTQKYTITDLSEKCHKQISKNQLKYGALMGEAKKVIHYALQYEDNELMQFMKEFNKRKEDHVQARIYNNLITGICNTNGDLVNPEQVLDPLKHQSKGRPSSKRLKSSIEQSKNKAKLKGSNASNNDRGRKCGSCGKNGHYRNTCSTMQQ</sequence>